<evidence type="ECO:0000259" key="7">
    <source>
        <dbReference type="Pfam" id="PF13649"/>
    </source>
</evidence>
<dbReference type="InterPro" id="IPR029063">
    <property type="entry name" value="SAM-dependent_MTases_sf"/>
</dbReference>
<keyword evidence="9" id="KW-1185">Reference proteome</keyword>
<name>A0A1C3P098_9ACTN</name>
<dbReference type="InterPro" id="IPR041698">
    <property type="entry name" value="Methyltransf_25"/>
</dbReference>
<dbReference type="InterPro" id="IPR000878">
    <property type="entry name" value="4pyrrol_Mease"/>
</dbReference>
<dbReference type="Pfam" id="PF13649">
    <property type="entry name" value="Methyltransf_25"/>
    <property type="match status" value="1"/>
</dbReference>
<dbReference type="InterPro" id="IPR012818">
    <property type="entry name" value="CbiE"/>
</dbReference>
<dbReference type="Gene3D" id="3.40.1010.10">
    <property type="entry name" value="Cobalt-precorrin-4 Transmethylase, Domain 1"/>
    <property type="match status" value="1"/>
</dbReference>
<dbReference type="SUPFAM" id="SSF53335">
    <property type="entry name" value="S-adenosyl-L-methionine-dependent methyltransferases"/>
    <property type="match status" value="1"/>
</dbReference>
<dbReference type="InterPro" id="IPR006365">
    <property type="entry name" value="Cbl_synth_CobL"/>
</dbReference>
<dbReference type="InterPro" id="IPR014776">
    <property type="entry name" value="4pyrrole_Mease_sub2"/>
</dbReference>
<dbReference type="Proteomes" id="UP000199013">
    <property type="component" value="Unassembled WGS sequence"/>
</dbReference>
<dbReference type="UniPathway" id="UPA00148"/>
<dbReference type="EC" id="2.1.1.132" evidence="8"/>
<evidence type="ECO:0000256" key="5">
    <source>
        <dbReference type="ARBA" id="ARBA00022691"/>
    </source>
</evidence>
<dbReference type="InterPro" id="IPR050714">
    <property type="entry name" value="Cobalamin_biosynth_MTase"/>
</dbReference>
<dbReference type="NCBIfam" id="TIGR02467">
    <property type="entry name" value="CbiE"/>
    <property type="match status" value="1"/>
</dbReference>
<dbReference type="GO" id="GO:0008276">
    <property type="term" value="F:protein methyltransferase activity"/>
    <property type="evidence" value="ECO:0007669"/>
    <property type="project" value="InterPro"/>
</dbReference>
<keyword evidence="4 8" id="KW-0808">Transferase</keyword>
<dbReference type="AlphaFoldDB" id="A0A1C3P098"/>
<dbReference type="CDD" id="cd11644">
    <property type="entry name" value="Precorrin-6Y-MT"/>
    <property type="match status" value="1"/>
</dbReference>
<keyword evidence="2" id="KW-0169">Cobalamin biosynthesis</keyword>
<accession>A0A1C3P098</accession>
<dbReference type="EMBL" id="FLUV01001550">
    <property type="protein sequence ID" value="SBW23236.1"/>
    <property type="molecule type" value="Genomic_DNA"/>
</dbReference>
<dbReference type="InterPro" id="IPR035996">
    <property type="entry name" value="4pyrrol_Methylase_sf"/>
</dbReference>
<organism evidence="8 9">
    <name type="scientific">Candidatus Protofrankia californiensis</name>
    <dbReference type="NCBI Taxonomy" id="1839754"/>
    <lineage>
        <taxon>Bacteria</taxon>
        <taxon>Bacillati</taxon>
        <taxon>Actinomycetota</taxon>
        <taxon>Actinomycetes</taxon>
        <taxon>Frankiales</taxon>
        <taxon>Frankiaceae</taxon>
        <taxon>Protofrankia</taxon>
    </lineage>
</organism>
<evidence type="ECO:0000313" key="9">
    <source>
        <dbReference type="Proteomes" id="UP000199013"/>
    </source>
</evidence>
<keyword evidence="5" id="KW-0949">S-adenosyl-L-methionine</keyword>
<dbReference type="GO" id="GO:0009236">
    <property type="term" value="P:cobalamin biosynthetic process"/>
    <property type="evidence" value="ECO:0007669"/>
    <property type="project" value="UniProtKB-UniPathway"/>
</dbReference>
<dbReference type="SUPFAM" id="SSF53790">
    <property type="entry name" value="Tetrapyrrole methylase"/>
    <property type="match status" value="1"/>
</dbReference>
<dbReference type="GO" id="GO:0046025">
    <property type="term" value="F:precorrin-6Y C5,15-methyltransferase (decarboxylating) activity"/>
    <property type="evidence" value="ECO:0007669"/>
    <property type="project" value="UniProtKB-EC"/>
</dbReference>
<reference evidence="9" key="1">
    <citation type="submission" date="2016-02" db="EMBL/GenBank/DDBJ databases">
        <authorList>
            <person name="Wibberg D."/>
        </authorList>
    </citation>
    <scope>NUCLEOTIDE SEQUENCE [LARGE SCALE GENOMIC DNA]</scope>
</reference>
<dbReference type="NCBIfam" id="TIGR02469">
    <property type="entry name" value="CbiT"/>
    <property type="match status" value="1"/>
</dbReference>
<evidence type="ECO:0000256" key="2">
    <source>
        <dbReference type="ARBA" id="ARBA00022573"/>
    </source>
</evidence>
<dbReference type="PIRSF" id="PIRSF036428">
    <property type="entry name" value="CobL"/>
    <property type="match status" value="1"/>
</dbReference>
<evidence type="ECO:0000256" key="4">
    <source>
        <dbReference type="ARBA" id="ARBA00022679"/>
    </source>
</evidence>
<feature type="domain" description="Methyltransferase" evidence="7">
    <location>
        <begin position="276"/>
        <end position="339"/>
    </location>
</feature>
<comment type="pathway">
    <text evidence="1">Cofactor biosynthesis; adenosylcobalamin biosynthesis.</text>
</comment>
<dbReference type="Gene3D" id="3.30.950.10">
    <property type="entry name" value="Methyltransferase, Cobalt-precorrin-4 Transmethylase, Domain 2"/>
    <property type="match status" value="1"/>
</dbReference>
<keyword evidence="3 8" id="KW-0489">Methyltransferase</keyword>
<evidence type="ECO:0000313" key="8">
    <source>
        <dbReference type="EMBL" id="SBW23236.1"/>
    </source>
</evidence>
<dbReference type="InterPro" id="IPR014008">
    <property type="entry name" value="Cbl_synth_MTase_CbiT"/>
</dbReference>
<dbReference type="PANTHER" id="PTHR43182">
    <property type="entry name" value="COBALT-PRECORRIN-6B C(15)-METHYLTRANSFERASE (DECARBOXYLATING)"/>
    <property type="match status" value="1"/>
</dbReference>
<evidence type="ECO:0000256" key="1">
    <source>
        <dbReference type="ARBA" id="ARBA00004953"/>
    </source>
</evidence>
<proteinExistence type="predicted"/>
<evidence type="ECO:0000256" key="3">
    <source>
        <dbReference type="ARBA" id="ARBA00022603"/>
    </source>
</evidence>
<dbReference type="GO" id="GO:0032259">
    <property type="term" value="P:methylation"/>
    <property type="evidence" value="ECO:0007669"/>
    <property type="project" value="UniProtKB-KW"/>
</dbReference>
<dbReference type="PANTHER" id="PTHR43182:SF1">
    <property type="entry name" value="COBALT-PRECORRIN-7 C(5)-METHYLTRANSFERASE"/>
    <property type="match status" value="1"/>
</dbReference>
<dbReference type="Pfam" id="PF00590">
    <property type="entry name" value="TP_methylase"/>
    <property type="match status" value="1"/>
</dbReference>
<sequence>MGGTVRVTVIGWDGRALTDQAAGALATATLVVGGRRHLDALGRHLPAGVRTVVLGGVAAGLAELTGHFAAGGGPAVVLASGDPGFFGILRTLRRHGLDRDHGVDVELLPATSSVAVAFARAGLPWDDALVVSAHGRSLRRAVHVCRAHHTVAVLTGPGPAGGPSALGAALVGLPRRMFVAEELGMPAERTGWCTPQQAAARRDWREPNIVIVRDTDHPRPGEQDSDRAGWLFPHRTSPPGWALDEAAFTHRDSMISKAEVRAVALARLGPGPGDLVWDVGAGSGSVAVECARLGAAVVAVDHDPDACARTRANARTHRVSVQVVPGSAPGVLTGLPAPDAVFVGGGGPEVVAACARHARRSVAVALAALDRVRPTWEALAAAGFDVSGTQLAASRLRPLPDGALRLAATNPIVLVWGERTGEHDDGRS</sequence>
<protein>
    <submittedName>
        <fullName evidence="8">Precorrin-6y C5,15-methyltransferase subunit CbiE</fullName>
        <ecNumber evidence="8">2.1.1.132</ecNumber>
    </submittedName>
</protein>
<feature type="domain" description="Tetrapyrrole methylase" evidence="6">
    <location>
        <begin position="15"/>
        <end position="190"/>
    </location>
</feature>
<dbReference type="InterPro" id="IPR014777">
    <property type="entry name" value="4pyrrole_Mease_sub1"/>
</dbReference>
<gene>
    <name evidence="8" type="ORF">FDG2_3702</name>
</gene>
<dbReference type="Gene3D" id="3.40.50.150">
    <property type="entry name" value="Vaccinia Virus protein VP39"/>
    <property type="match status" value="1"/>
</dbReference>
<evidence type="ECO:0000259" key="6">
    <source>
        <dbReference type="Pfam" id="PF00590"/>
    </source>
</evidence>